<keyword evidence="6 9" id="KW-0067">ATP-binding</keyword>
<dbReference type="EMBL" id="KV876543">
    <property type="protein sequence ID" value="RZR75096.1"/>
    <property type="molecule type" value="Genomic_DNA"/>
</dbReference>
<keyword evidence="2" id="KW-0723">Serine/threonine-protein kinase</keyword>
<feature type="binding site" evidence="9">
    <location>
        <position position="136"/>
    </location>
    <ligand>
        <name>ATP</name>
        <dbReference type="ChEBI" id="CHEBI:30616"/>
    </ligand>
</feature>
<dbReference type="PANTHER" id="PTHR43895">
    <property type="entry name" value="CALCIUM/CALMODULIN-DEPENDENT PROTEIN KINASE KINASE-RELATED"/>
    <property type="match status" value="1"/>
</dbReference>
<dbReference type="GO" id="GO:0106310">
    <property type="term" value="F:protein serine kinase activity"/>
    <property type="evidence" value="ECO:0007669"/>
    <property type="project" value="RHEA"/>
</dbReference>
<evidence type="ECO:0000256" key="5">
    <source>
        <dbReference type="ARBA" id="ARBA00022777"/>
    </source>
</evidence>
<sequence length="404" mass="45602">MTRYFLLPPSSAIRSTTILSAGRNSKPSRAPPRGTSHSRWAPRQRGYGLLYPLSREVLVGVVEQKEVGRYRQEVEAPSIQITSRLVAVPQLRTKSLAMGYPTTIGKYHLKRTIGEGTFAKVKLGVDRETNANVAVKIIDKAMVVQNKLMYQVLLLSVHLDPFSSSSSSSASCVLIVIRLRVIATKTKIYLVMEYVAGGQLSDKLVNQNLDEPWFCTGHWTRYHLPALRSRQEYLKKLDEREARKYFQQLIDAVDYCHSRGVYHRDLKVMIQLASPSAYNLVSYYSLCKDDIGFLLVAVLQQPENLLLDSKGNLKVSDFGLSVLRKEIDTSSWFLLLSCMKVLPTHSTSLNLPQEATQEVAGKPWRCINAFQLIAMSNDLDLSGLFQEQVFSFFLLVSSSVIRLY</sequence>
<dbReference type="SUPFAM" id="SSF56112">
    <property type="entry name" value="Protein kinase-like (PK-like)"/>
    <property type="match status" value="1"/>
</dbReference>
<dbReference type="GO" id="GO:0007165">
    <property type="term" value="P:signal transduction"/>
    <property type="evidence" value="ECO:0007669"/>
    <property type="project" value="InterPro"/>
</dbReference>
<evidence type="ECO:0000256" key="8">
    <source>
        <dbReference type="ARBA" id="ARBA00048679"/>
    </source>
</evidence>
<dbReference type="GO" id="GO:0004674">
    <property type="term" value="F:protein serine/threonine kinase activity"/>
    <property type="evidence" value="ECO:0007669"/>
    <property type="project" value="UniProtKB-KW"/>
</dbReference>
<dbReference type="Gene3D" id="3.30.200.20">
    <property type="entry name" value="Phosphorylase Kinase, domain 1"/>
    <property type="match status" value="1"/>
</dbReference>
<dbReference type="Proteomes" id="UP000290560">
    <property type="component" value="Unassembled WGS sequence"/>
</dbReference>
<dbReference type="PANTHER" id="PTHR43895:SF123">
    <property type="entry name" value="NON-SPECIFIC SERINE_THREONINE PROTEIN KINASE"/>
    <property type="match status" value="1"/>
</dbReference>
<protein>
    <recommendedName>
        <fullName evidence="1">non-specific serine/threonine protein kinase</fullName>
        <ecNumber evidence="1">2.7.11.1</ecNumber>
    </recommendedName>
</protein>
<feature type="region of interest" description="Disordered" evidence="10">
    <location>
        <begin position="21"/>
        <end position="41"/>
    </location>
</feature>
<evidence type="ECO:0000259" key="12">
    <source>
        <dbReference type="PROSITE" id="PS50816"/>
    </source>
</evidence>
<keyword evidence="3" id="KW-0808">Transferase</keyword>
<evidence type="ECO:0000259" key="11">
    <source>
        <dbReference type="PROSITE" id="PS50011"/>
    </source>
</evidence>
<dbReference type="GO" id="GO:0005524">
    <property type="term" value="F:ATP binding"/>
    <property type="evidence" value="ECO:0007669"/>
    <property type="project" value="UniProtKB-UniRule"/>
</dbReference>
<feature type="domain" description="Protein kinase" evidence="11">
    <location>
        <begin position="107"/>
        <end position="404"/>
    </location>
</feature>
<dbReference type="InterPro" id="IPR017441">
    <property type="entry name" value="Protein_kinase_ATP_BS"/>
</dbReference>
<evidence type="ECO:0000256" key="4">
    <source>
        <dbReference type="ARBA" id="ARBA00022741"/>
    </source>
</evidence>
<dbReference type="Gene3D" id="3.30.310.80">
    <property type="entry name" value="Kinase associated domain 1, KA1"/>
    <property type="match status" value="1"/>
</dbReference>
<evidence type="ECO:0000256" key="2">
    <source>
        <dbReference type="ARBA" id="ARBA00022527"/>
    </source>
</evidence>
<evidence type="ECO:0000256" key="10">
    <source>
        <dbReference type="SAM" id="MobiDB-lite"/>
    </source>
</evidence>
<evidence type="ECO:0000256" key="7">
    <source>
        <dbReference type="ARBA" id="ARBA00047899"/>
    </source>
</evidence>
<keyword evidence="5" id="KW-0418">Kinase</keyword>
<dbReference type="SMART" id="SM00220">
    <property type="entry name" value="S_TKc"/>
    <property type="match status" value="1"/>
</dbReference>
<reference evidence="13" key="1">
    <citation type="journal article" date="2018" name="Data Brief">
        <title>Genome sequence data from 17 accessions of Ensete ventricosum, a staple food crop for millions in Ethiopia.</title>
        <authorList>
            <person name="Yemataw Z."/>
            <person name="Muzemil S."/>
            <person name="Ambachew D."/>
            <person name="Tripathi L."/>
            <person name="Tesfaye K."/>
            <person name="Chala A."/>
            <person name="Farbos A."/>
            <person name="O'Neill P."/>
            <person name="Moore K."/>
            <person name="Grant M."/>
            <person name="Studholme D.J."/>
        </authorList>
    </citation>
    <scope>NUCLEOTIDE SEQUENCE [LARGE SCALE GENOMIC DNA]</scope>
    <source>
        <tissue evidence="13">Leaf</tissue>
    </source>
</reference>
<evidence type="ECO:0000256" key="6">
    <source>
        <dbReference type="ARBA" id="ARBA00022840"/>
    </source>
</evidence>
<dbReference type="PROSITE" id="PS00107">
    <property type="entry name" value="PROTEIN_KINASE_ATP"/>
    <property type="match status" value="1"/>
</dbReference>
<dbReference type="PROSITE" id="PS50011">
    <property type="entry name" value="PROTEIN_KINASE_DOM"/>
    <property type="match status" value="1"/>
</dbReference>
<evidence type="ECO:0000256" key="3">
    <source>
        <dbReference type="ARBA" id="ARBA00022679"/>
    </source>
</evidence>
<name>A0A445MLI7_ENSVE</name>
<accession>A0A445MLI7</accession>
<dbReference type="InterPro" id="IPR011009">
    <property type="entry name" value="Kinase-like_dom_sf"/>
</dbReference>
<comment type="catalytic activity">
    <reaction evidence="7">
        <text>L-threonyl-[protein] + ATP = O-phospho-L-threonyl-[protein] + ADP + H(+)</text>
        <dbReference type="Rhea" id="RHEA:46608"/>
        <dbReference type="Rhea" id="RHEA-COMP:11060"/>
        <dbReference type="Rhea" id="RHEA-COMP:11605"/>
        <dbReference type="ChEBI" id="CHEBI:15378"/>
        <dbReference type="ChEBI" id="CHEBI:30013"/>
        <dbReference type="ChEBI" id="CHEBI:30616"/>
        <dbReference type="ChEBI" id="CHEBI:61977"/>
        <dbReference type="ChEBI" id="CHEBI:456216"/>
        <dbReference type="EC" id="2.7.11.1"/>
    </reaction>
</comment>
<organism evidence="13">
    <name type="scientific">Ensete ventricosum</name>
    <name type="common">Abyssinian banana</name>
    <name type="synonym">Musa ensete</name>
    <dbReference type="NCBI Taxonomy" id="4639"/>
    <lineage>
        <taxon>Eukaryota</taxon>
        <taxon>Viridiplantae</taxon>
        <taxon>Streptophyta</taxon>
        <taxon>Embryophyta</taxon>
        <taxon>Tracheophyta</taxon>
        <taxon>Spermatophyta</taxon>
        <taxon>Magnoliopsida</taxon>
        <taxon>Liliopsida</taxon>
        <taxon>Zingiberales</taxon>
        <taxon>Musaceae</taxon>
        <taxon>Ensete</taxon>
    </lineage>
</organism>
<evidence type="ECO:0000256" key="9">
    <source>
        <dbReference type="PROSITE-ProRule" id="PRU10141"/>
    </source>
</evidence>
<dbReference type="AlphaFoldDB" id="A0A445MLI7"/>
<gene>
    <name evidence="13" type="ORF">BHM03_00049387</name>
</gene>
<feature type="domain" description="NAF" evidence="12">
    <location>
        <begin position="362"/>
        <end position="386"/>
    </location>
</feature>
<proteinExistence type="predicted"/>
<dbReference type="InterPro" id="IPR000719">
    <property type="entry name" value="Prot_kinase_dom"/>
</dbReference>
<evidence type="ECO:0000313" key="13">
    <source>
        <dbReference type="EMBL" id="RZR75096.1"/>
    </source>
</evidence>
<keyword evidence="4 9" id="KW-0547">Nucleotide-binding</keyword>
<dbReference type="Pfam" id="PF03822">
    <property type="entry name" value="NAF"/>
    <property type="match status" value="1"/>
</dbReference>
<comment type="catalytic activity">
    <reaction evidence="8">
        <text>L-seryl-[protein] + ATP = O-phospho-L-seryl-[protein] + ADP + H(+)</text>
        <dbReference type="Rhea" id="RHEA:17989"/>
        <dbReference type="Rhea" id="RHEA-COMP:9863"/>
        <dbReference type="Rhea" id="RHEA-COMP:11604"/>
        <dbReference type="ChEBI" id="CHEBI:15378"/>
        <dbReference type="ChEBI" id="CHEBI:29999"/>
        <dbReference type="ChEBI" id="CHEBI:30616"/>
        <dbReference type="ChEBI" id="CHEBI:83421"/>
        <dbReference type="ChEBI" id="CHEBI:456216"/>
        <dbReference type="EC" id="2.7.11.1"/>
    </reaction>
</comment>
<dbReference type="Pfam" id="PF00069">
    <property type="entry name" value="Pkinase"/>
    <property type="match status" value="1"/>
</dbReference>
<dbReference type="InterPro" id="IPR004041">
    <property type="entry name" value="NAF_dom"/>
</dbReference>
<dbReference type="Gene3D" id="1.10.510.10">
    <property type="entry name" value="Transferase(Phosphotransferase) domain 1"/>
    <property type="match status" value="1"/>
</dbReference>
<dbReference type="EC" id="2.7.11.1" evidence="1"/>
<dbReference type="InterPro" id="IPR018451">
    <property type="entry name" value="NAF/FISL_domain"/>
</dbReference>
<evidence type="ECO:0000256" key="1">
    <source>
        <dbReference type="ARBA" id="ARBA00012513"/>
    </source>
</evidence>
<dbReference type="PROSITE" id="PS50816">
    <property type="entry name" value="NAF"/>
    <property type="match status" value="1"/>
</dbReference>